<name>A0A395SQH2_FUSSP</name>
<keyword evidence="3" id="KW-1185">Reference proteome</keyword>
<evidence type="ECO:0000313" key="3">
    <source>
        <dbReference type="Proteomes" id="UP000266152"/>
    </source>
</evidence>
<feature type="compositionally biased region" description="Low complexity" evidence="1">
    <location>
        <begin position="161"/>
        <end position="181"/>
    </location>
</feature>
<protein>
    <submittedName>
        <fullName evidence="2">Peroxisomal biogenesis factor 19</fullName>
    </submittedName>
</protein>
<sequence>MSADKDTEAALKEEVREELKEAVKEDIKNEPKEDKHEDIKNLKAEDVATPASADAPMPDAPVADPPVSALSAEAPAPEVESAKMVPQEASQQEIVSQETSEASAQDTTSCNTSPKETTNQHTTAEETGSKEPASEETSPHGNATKESVPKEPATQEDAPQEAAAVLTTAAAATEAVAEKAASLSTPTVDSAKPLDDFEDVPDPDEDDLDDLDDMLDEFSAVKIDQPKPVEAASSVKPEAPKDTAPSGKQPEVEDAFSEEEFAKQLQAGMADLLGELEQSPDMQAQFEDIFKHIAAAEGAGDAPPPSSSKESASQAPPEDASFQDTIKRTMERMQASGDQATAAAASGSGDDFMSEMLKQLSSGDLGDLGGEGSEEEFSKMLMGMMEQLTNKEILYEPMKELDEKFPEWLIKNRDATPKDDLKRYEEQQSIVRQIVAKFEEKTYSDSNATDREFIVDKMQKMQAAGSPPSDLVGDMQSAQDALNPGDEACNPQ</sequence>
<feature type="compositionally biased region" description="Basic and acidic residues" evidence="1">
    <location>
        <begin position="123"/>
        <end position="133"/>
    </location>
</feature>
<evidence type="ECO:0000256" key="1">
    <source>
        <dbReference type="SAM" id="MobiDB-lite"/>
    </source>
</evidence>
<gene>
    <name evidence="2" type="ORF">FSPOR_1426</name>
</gene>
<feature type="compositionally biased region" description="Polar residues" evidence="1">
    <location>
        <begin position="88"/>
        <end position="122"/>
    </location>
</feature>
<feature type="compositionally biased region" description="Low complexity" evidence="1">
    <location>
        <begin position="334"/>
        <end position="351"/>
    </location>
</feature>
<dbReference type="Pfam" id="PF04614">
    <property type="entry name" value="Pex19"/>
    <property type="match status" value="1"/>
</dbReference>
<feature type="compositionally biased region" description="Low complexity" evidence="1">
    <location>
        <begin position="48"/>
        <end position="79"/>
    </location>
</feature>
<feature type="compositionally biased region" description="Low complexity" evidence="1">
    <location>
        <begin position="295"/>
        <end position="317"/>
    </location>
</feature>
<dbReference type="AlphaFoldDB" id="A0A395SQH2"/>
<accession>A0A395SQH2</accession>
<dbReference type="GO" id="GO:0033328">
    <property type="term" value="F:peroxisome membrane targeting sequence binding"/>
    <property type="evidence" value="ECO:0007669"/>
    <property type="project" value="TreeGrafter"/>
</dbReference>
<dbReference type="GO" id="GO:0045046">
    <property type="term" value="P:protein import into peroxisome membrane"/>
    <property type="evidence" value="ECO:0007669"/>
    <property type="project" value="TreeGrafter"/>
</dbReference>
<evidence type="ECO:0000313" key="2">
    <source>
        <dbReference type="EMBL" id="RGP74417.1"/>
    </source>
</evidence>
<reference evidence="2 3" key="1">
    <citation type="journal article" date="2018" name="PLoS Pathog.">
        <title>Evolution of structural diversity of trichothecenes, a family of toxins produced by plant pathogenic and entomopathogenic fungi.</title>
        <authorList>
            <person name="Proctor R.H."/>
            <person name="McCormick S.P."/>
            <person name="Kim H.S."/>
            <person name="Cardoza R.E."/>
            <person name="Stanley A.M."/>
            <person name="Lindo L."/>
            <person name="Kelly A."/>
            <person name="Brown D.W."/>
            <person name="Lee T."/>
            <person name="Vaughan M.M."/>
            <person name="Alexander N.J."/>
            <person name="Busman M."/>
            <person name="Gutierrez S."/>
        </authorList>
    </citation>
    <scope>NUCLEOTIDE SEQUENCE [LARGE SCALE GENOMIC DNA]</scope>
    <source>
        <strain evidence="2 3">NRRL 3299</strain>
    </source>
</reference>
<feature type="compositionally biased region" description="Basic and acidic residues" evidence="1">
    <location>
        <begin position="1"/>
        <end position="46"/>
    </location>
</feature>
<feature type="region of interest" description="Disordered" evidence="1">
    <location>
        <begin position="1"/>
        <end position="259"/>
    </location>
</feature>
<feature type="region of interest" description="Disordered" evidence="1">
    <location>
        <begin position="281"/>
        <end position="354"/>
    </location>
</feature>
<feature type="compositionally biased region" description="Polar residues" evidence="1">
    <location>
        <begin position="135"/>
        <end position="145"/>
    </location>
</feature>
<feature type="region of interest" description="Disordered" evidence="1">
    <location>
        <begin position="459"/>
        <end position="492"/>
    </location>
</feature>
<comment type="caution">
    <text evidence="2">The sequence shown here is derived from an EMBL/GenBank/DDBJ whole genome shotgun (WGS) entry which is preliminary data.</text>
</comment>
<dbReference type="PANTHER" id="PTHR12774:SF2">
    <property type="entry name" value="PEROXISOMAL BIOGENESIS FACTOR 19"/>
    <property type="match status" value="1"/>
</dbReference>
<dbReference type="GO" id="GO:0005778">
    <property type="term" value="C:peroxisomal membrane"/>
    <property type="evidence" value="ECO:0007669"/>
    <property type="project" value="TreeGrafter"/>
</dbReference>
<dbReference type="Proteomes" id="UP000266152">
    <property type="component" value="Unassembled WGS sequence"/>
</dbReference>
<organism evidence="2 3">
    <name type="scientific">Fusarium sporotrichioides</name>
    <dbReference type="NCBI Taxonomy" id="5514"/>
    <lineage>
        <taxon>Eukaryota</taxon>
        <taxon>Fungi</taxon>
        <taxon>Dikarya</taxon>
        <taxon>Ascomycota</taxon>
        <taxon>Pezizomycotina</taxon>
        <taxon>Sordariomycetes</taxon>
        <taxon>Hypocreomycetidae</taxon>
        <taxon>Hypocreales</taxon>
        <taxon>Nectriaceae</taxon>
        <taxon>Fusarium</taxon>
    </lineage>
</organism>
<dbReference type="STRING" id="5514.A0A395SQH2"/>
<proteinExistence type="predicted"/>
<dbReference type="InterPro" id="IPR006708">
    <property type="entry name" value="Pex19"/>
</dbReference>
<feature type="compositionally biased region" description="Acidic residues" evidence="1">
    <location>
        <begin position="196"/>
        <end position="216"/>
    </location>
</feature>
<dbReference type="InterPro" id="IPR038322">
    <property type="entry name" value="Pex19_C_sf"/>
</dbReference>
<dbReference type="EMBL" id="PXOF01000021">
    <property type="protein sequence ID" value="RGP74417.1"/>
    <property type="molecule type" value="Genomic_DNA"/>
</dbReference>
<dbReference type="Gene3D" id="1.20.120.900">
    <property type="entry name" value="Pex19, mPTS binding domain"/>
    <property type="match status" value="1"/>
</dbReference>
<dbReference type="PANTHER" id="PTHR12774">
    <property type="entry name" value="PEROXISOMAL BIOGENESIS FACTOR 19"/>
    <property type="match status" value="1"/>
</dbReference>